<dbReference type="SUPFAM" id="SSF55469">
    <property type="entry name" value="FMN-dependent nitroreductase-like"/>
    <property type="match status" value="1"/>
</dbReference>
<name>A0ABS3R589_9ACTN</name>
<keyword evidence="4" id="KW-0288">FMN</keyword>
<dbReference type="EMBL" id="JAGEOK010000019">
    <property type="protein sequence ID" value="MBO2441408.1"/>
    <property type="molecule type" value="Genomic_DNA"/>
</dbReference>
<evidence type="ECO:0000256" key="1">
    <source>
        <dbReference type="ARBA" id="ARBA00001917"/>
    </source>
</evidence>
<reference evidence="7 8" key="1">
    <citation type="submission" date="2021-03" db="EMBL/GenBank/DDBJ databases">
        <authorList>
            <person name="Kanchanasin P."/>
            <person name="Saeng-In P."/>
            <person name="Phongsopitanun W."/>
            <person name="Yuki M."/>
            <person name="Kudo T."/>
            <person name="Ohkuma M."/>
            <person name="Tanasupawat S."/>
        </authorList>
    </citation>
    <scope>NUCLEOTIDE SEQUENCE [LARGE SCALE GENOMIC DNA]</scope>
    <source>
        <strain evidence="7 8">L46</strain>
    </source>
</reference>
<dbReference type="Pfam" id="PF00881">
    <property type="entry name" value="Nitroreductase"/>
    <property type="match status" value="2"/>
</dbReference>
<evidence type="ECO:0000256" key="4">
    <source>
        <dbReference type="ARBA" id="ARBA00022643"/>
    </source>
</evidence>
<dbReference type="PANTHER" id="PTHR43673">
    <property type="entry name" value="NAD(P)H NITROREDUCTASE YDGI-RELATED"/>
    <property type="match status" value="1"/>
</dbReference>
<dbReference type="CDD" id="cd02062">
    <property type="entry name" value="Nitro_FMN_reductase"/>
    <property type="match status" value="1"/>
</dbReference>
<protein>
    <submittedName>
        <fullName evidence="7">Nitroreductase family protein</fullName>
    </submittedName>
</protein>
<keyword evidence="3" id="KW-0285">Flavoprotein</keyword>
<dbReference type="Gene3D" id="3.40.109.10">
    <property type="entry name" value="NADH Oxidase"/>
    <property type="match status" value="1"/>
</dbReference>
<keyword evidence="5" id="KW-0560">Oxidoreductase</keyword>
<evidence type="ECO:0000256" key="3">
    <source>
        <dbReference type="ARBA" id="ARBA00022630"/>
    </source>
</evidence>
<keyword evidence="8" id="KW-1185">Reference proteome</keyword>
<accession>A0ABS3R589</accession>
<comment type="caution">
    <text evidence="7">The sequence shown here is derived from an EMBL/GenBank/DDBJ whole genome shotgun (WGS) entry which is preliminary data.</text>
</comment>
<comment type="similarity">
    <text evidence="2">Belongs to the nitroreductase family.</text>
</comment>
<organism evidence="7 8">
    <name type="scientific">Actinomadura nitritigenes</name>
    <dbReference type="NCBI Taxonomy" id="134602"/>
    <lineage>
        <taxon>Bacteria</taxon>
        <taxon>Bacillati</taxon>
        <taxon>Actinomycetota</taxon>
        <taxon>Actinomycetes</taxon>
        <taxon>Streptosporangiales</taxon>
        <taxon>Thermomonosporaceae</taxon>
        <taxon>Actinomadura</taxon>
    </lineage>
</organism>
<evidence type="ECO:0000259" key="6">
    <source>
        <dbReference type="Pfam" id="PF00881"/>
    </source>
</evidence>
<dbReference type="Proteomes" id="UP000666915">
    <property type="component" value="Unassembled WGS sequence"/>
</dbReference>
<dbReference type="InterPro" id="IPR029479">
    <property type="entry name" value="Nitroreductase"/>
</dbReference>
<feature type="domain" description="Nitroreductase" evidence="6">
    <location>
        <begin position="68"/>
        <end position="144"/>
    </location>
</feature>
<feature type="domain" description="Nitroreductase" evidence="6">
    <location>
        <begin position="8"/>
        <end position="61"/>
    </location>
</feature>
<dbReference type="PANTHER" id="PTHR43673:SF2">
    <property type="entry name" value="NITROREDUCTASE"/>
    <property type="match status" value="1"/>
</dbReference>
<evidence type="ECO:0000256" key="2">
    <source>
        <dbReference type="ARBA" id="ARBA00007118"/>
    </source>
</evidence>
<gene>
    <name evidence="7" type="ORF">J4557_28185</name>
</gene>
<comment type="cofactor">
    <cofactor evidence="1">
        <name>FMN</name>
        <dbReference type="ChEBI" id="CHEBI:58210"/>
    </cofactor>
</comment>
<proteinExistence type="inferred from homology"/>
<evidence type="ECO:0000256" key="5">
    <source>
        <dbReference type="ARBA" id="ARBA00023002"/>
    </source>
</evidence>
<sequence length="171" mass="19307">METWDVLTSRRNVRTYQDQPLPHEELRRILEAGRRAPSARNRQPWDFVLVTDPDRLRELSQVWRGAGHVAGSAATIVLVAQIQDDPDQRDRMRFDLGQAAMAMMLAAADLGIGSGHADVSDQERAREILGIPGDRFCALMLALGRPADRPLRPIGRPDRRPFDDVVHIGRW</sequence>
<dbReference type="RefSeq" id="WP_208269775.1">
    <property type="nucleotide sequence ID" value="NZ_BAAAGM010000070.1"/>
</dbReference>
<evidence type="ECO:0000313" key="8">
    <source>
        <dbReference type="Proteomes" id="UP000666915"/>
    </source>
</evidence>
<dbReference type="InterPro" id="IPR000415">
    <property type="entry name" value="Nitroreductase-like"/>
</dbReference>
<evidence type="ECO:0000313" key="7">
    <source>
        <dbReference type="EMBL" id="MBO2441408.1"/>
    </source>
</evidence>